<name>A0A239TQI4_9STAP</name>
<evidence type="ECO:0000256" key="6">
    <source>
        <dbReference type="ARBA" id="ARBA00023136"/>
    </source>
</evidence>
<dbReference type="Proteomes" id="UP000321736">
    <property type="component" value="Unassembled WGS sequence"/>
</dbReference>
<evidence type="ECO:0000256" key="4">
    <source>
        <dbReference type="ARBA" id="ARBA00022692"/>
    </source>
</evidence>
<dbReference type="RefSeq" id="WP_095103912.1">
    <property type="nucleotide sequence ID" value="NZ_BKAR01000021.1"/>
</dbReference>
<dbReference type="InterPro" id="IPR045324">
    <property type="entry name" value="Small_multidrug_res"/>
</dbReference>
<evidence type="ECO:0000313" key="9">
    <source>
        <dbReference type="EMBL" id="GEP85135.1"/>
    </source>
</evidence>
<comment type="similarity">
    <text evidence="7 8">Belongs to the drug/metabolite transporter (DMT) superfamily. Small multidrug resistance (SMR) (TC 2.A.7.1) family.</text>
</comment>
<dbReference type="InterPro" id="IPR037185">
    <property type="entry name" value="EmrE-like"/>
</dbReference>
<dbReference type="GO" id="GO:0005886">
    <property type="term" value="C:plasma membrane"/>
    <property type="evidence" value="ECO:0007669"/>
    <property type="project" value="UniProtKB-SubCell"/>
</dbReference>
<organism evidence="9 10">
    <name type="scientific">Staphylococcus piscifermentans</name>
    <dbReference type="NCBI Taxonomy" id="70258"/>
    <lineage>
        <taxon>Bacteria</taxon>
        <taxon>Bacillati</taxon>
        <taxon>Bacillota</taxon>
        <taxon>Bacilli</taxon>
        <taxon>Bacillales</taxon>
        <taxon>Staphylococcaceae</taxon>
        <taxon>Staphylococcus</taxon>
    </lineage>
</organism>
<dbReference type="Pfam" id="PF00893">
    <property type="entry name" value="Multi_Drug_Res"/>
    <property type="match status" value="1"/>
</dbReference>
<comment type="subcellular location">
    <subcellularLocation>
        <location evidence="1 8">Cell membrane</location>
        <topology evidence="1 8">Multi-pass membrane protein</topology>
    </subcellularLocation>
</comment>
<evidence type="ECO:0000256" key="5">
    <source>
        <dbReference type="ARBA" id="ARBA00022989"/>
    </source>
</evidence>
<dbReference type="EMBL" id="BKAR01000021">
    <property type="protein sequence ID" value="GEP85135.1"/>
    <property type="molecule type" value="Genomic_DNA"/>
</dbReference>
<dbReference type="FunFam" id="1.10.3730.20:FF:000001">
    <property type="entry name" value="Quaternary ammonium compound resistance transporter SugE"/>
    <property type="match status" value="1"/>
</dbReference>
<dbReference type="PANTHER" id="PTHR30561:SF7">
    <property type="entry name" value="GUANIDINIUM EFFLUX SYSTEM SUBUNIT GDNC-RELATED"/>
    <property type="match status" value="1"/>
</dbReference>
<dbReference type="AlphaFoldDB" id="A0A239TQI4"/>
<comment type="caution">
    <text evidence="9">The sequence shown here is derived from an EMBL/GenBank/DDBJ whole genome shotgun (WGS) entry which is preliminary data.</text>
</comment>
<dbReference type="OrthoDB" id="2168659at2"/>
<dbReference type="GO" id="GO:0022857">
    <property type="term" value="F:transmembrane transporter activity"/>
    <property type="evidence" value="ECO:0007669"/>
    <property type="project" value="InterPro"/>
</dbReference>
<evidence type="ECO:0000256" key="1">
    <source>
        <dbReference type="ARBA" id="ARBA00004651"/>
    </source>
</evidence>
<dbReference type="Gene3D" id="1.10.3730.20">
    <property type="match status" value="1"/>
</dbReference>
<reference evidence="9 10" key="1">
    <citation type="submission" date="2019-07" db="EMBL/GenBank/DDBJ databases">
        <title>Whole genome shotgun sequence of Staphylococcus piscifermentans NBRC 109625.</title>
        <authorList>
            <person name="Hosoyama A."/>
            <person name="Uohara A."/>
            <person name="Ohji S."/>
            <person name="Ichikawa N."/>
        </authorList>
    </citation>
    <scope>NUCLEOTIDE SEQUENCE [LARGE SCALE GENOMIC DNA]</scope>
    <source>
        <strain evidence="9 10">NBRC 109625</strain>
    </source>
</reference>
<evidence type="ECO:0000313" key="10">
    <source>
        <dbReference type="Proteomes" id="UP000321736"/>
    </source>
</evidence>
<accession>A0A239TQI4</accession>
<evidence type="ECO:0000256" key="8">
    <source>
        <dbReference type="RuleBase" id="RU003942"/>
    </source>
</evidence>
<keyword evidence="3" id="KW-1003">Cell membrane</keyword>
<dbReference type="PANTHER" id="PTHR30561">
    <property type="entry name" value="SMR FAMILY PROTON-DEPENDENT DRUG EFFLUX TRANSPORTER SUGE"/>
    <property type="match status" value="1"/>
</dbReference>
<dbReference type="InterPro" id="IPR000390">
    <property type="entry name" value="Small_drug/metabolite_transptr"/>
</dbReference>
<evidence type="ECO:0000256" key="7">
    <source>
        <dbReference type="ARBA" id="ARBA00038032"/>
    </source>
</evidence>
<sequence>MRWVKVILAGIVEIIWVNCIKNADSILSWGVTLIMIALSFALVISACKTLPVGTAYAIFVGIGTVGTVILDMAVYGDPFSFTKLFLLILLLIGILGLKLSTDNEESEGTS</sequence>
<keyword evidence="6" id="KW-0472">Membrane</keyword>
<evidence type="ECO:0000256" key="2">
    <source>
        <dbReference type="ARBA" id="ARBA00022448"/>
    </source>
</evidence>
<evidence type="ECO:0000256" key="3">
    <source>
        <dbReference type="ARBA" id="ARBA00022475"/>
    </source>
</evidence>
<dbReference type="SUPFAM" id="SSF103481">
    <property type="entry name" value="Multidrug resistance efflux transporter EmrE"/>
    <property type="match status" value="1"/>
</dbReference>
<keyword evidence="5" id="KW-1133">Transmembrane helix</keyword>
<keyword evidence="10" id="KW-1185">Reference proteome</keyword>
<keyword evidence="2" id="KW-0813">Transport</keyword>
<proteinExistence type="inferred from homology"/>
<gene>
    <name evidence="9" type="ORF">SPI02_17200</name>
</gene>
<protein>
    <submittedName>
        <fullName evidence="9">QacE family quaternary ammonium compound efflux SMR transporter</fullName>
    </submittedName>
</protein>
<keyword evidence="4 8" id="KW-0812">Transmembrane</keyword>